<comment type="caution">
    <text evidence="7">The sequence shown here is derived from an EMBL/GenBank/DDBJ whole genome shotgun (WGS) entry which is preliminary data.</text>
</comment>
<dbReference type="SUPFAM" id="SSF57903">
    <property type="entry name" value="FYVE/PHD zinc finger"/>
    <property type="match status" value="1"/>
</dbReference>
<proteinExistence type="predicted"/>
<evidence type="ECO:0000259" key="6">
    <source>
        <dbReference type="PROSITE" id="PS50178"/>
    </source>
</evidence>
<accession>A0AAV2Z7Z2</accession>
<dbReference type="Gene3D" id="3.30.40.10">
    <property type="entry name" value="Zinc/RING finger domain, C3HC4 (zinc finger)"/>
    <property type="match status" value="1"/>
</dbReference>
<dbReference type="InterPro" id="IPR017455">
    <property type="entry name" value="Znf_FYVE-rel"/>
</dbReference>
<keyword evidence="3" id="KW-0862">Zinc</keyword>
<dbReference type="InterPro" id="IPR023393">
    <property type="entry name" value="START-like_dom_sf"/>
</dbReference>
<protein>
    <recommendedName>
        <fullName evidence="6">FYVE-type domain-containing protein</fullName>
    </recommendedName>
</protein>
<gene>
    <name evidence="7" type="ORF">N0F65_000257</name>
</gene>
<evidence type="ECO:0000256" key="3">
    <source>
        <dbReference type="ARBA" id="ARBA00022833"/>
    </source>
</evidence>
<keyword evidence="8" id="KW-1185">Reference proteome</keyword>
<dbReference type="Proteomes" id="UP001146120">
    <property type="component" value="Unassembled WGS sequence"/>
</dbReference>
<reference evidence="7" key="1">
    <citation type="submission" date="2022-11" db="EMBL/GenBank/DDBJ databases">
        <authorList>
            <person name="Morgan W.R."/>
            <person name="Tartar A."/>
        </authorList>
    </citation>
    <scope>NUCLEOTIDE SEQUENCE</scope>
    <source>
        <strain evidence="7">ARSEF 373</strain>
    </source>
</reference>
<sequence length="483" mass="53437">MAKAMVQDTVNEFQAHVNDKHRMPSPRWKLVKRRNNLSVFKNSKQQADGTPLRMIGSTNGSLDDIMYGIVGSTTESMRSKVSLSDLDAVDGAVVVPIQLPSTANPFRFVGIKWLVRSPQSRVRMLSRPRDYVYLESTGILEQDTMNDRIGYHLEHSIDLPSLANLEQHGIARSRASTCFVFRELGDGTVDVYVKARVSVATSALTTAVDGLLAFSKAVECAQSKKLAHLMANYSKSISEPQRQTSRCDQCDRKFGRFTTGIHCDLCGVKVCSKCRGSVKVRKAQVDGTIAITPRVFCHPCITTADNTCTIEVARQEVAESARTSSSTTNEAHVEIPSPSREGTSSVAFITAKDCQNEATDLKSVDSFRSGRSRTTTATTTSCSLTASFEQESDASNLSVVLVDSCYEDEEDFEEEVTEFSDLDLDLDVDAQRLSLATLGLYEQMARLRHVAEKTYRLTVRNTDALLARHRSWNGMSTQTAHHY</sequence>
<evidence type="ECO:0000313" key="8">
    <source>
        <dbReference type="Proteomes" id="UP001146120"/>
    </source>
</evidence>
<dbReference type="PROSITE" id="PS50178">
    <property type="entry name" value="ZF_FYVE"/>
    <property type="match status" value="1"/>
</dbReference>
<dbReference type="CDD" id="cd00065">
    <property type="entry name" value="FYVE_like_SF"/>
    <property type="match status" value="1"/>
</dbReference>
<evidence type="ECO:0000256" key="4">
    <source>
        <dbReference type="PROSITE-ProRule" id="PRU00091"/>
    </source>
</evidence>
<feature type="domain" description="FYVE-type" evidence="6">
    <location>
        <begin position="241"/>
        <end position="305"/>
    </location>
</feature>
<dbReference type="EMBL" id="DAKRPA010000037">
    <property type="protein sequence ID" value="DBA02010.1"/>
    <property type="molecule type" value="Genomic_DNA"/>
</dbReference>
<organism evidence="7 8">
    <name type="scientific">Lagenidium giganteum</name>
    <dbReference type="NCBI Taxonomy" id="4803"/>
    <lineage>
        <taxon>Eukaryota</taxon>
        <taxon>Sar</taxon>
        <taxon>Stramenopiles</taxon>
        <taxon>Oomycota</taxon>
        <taxon>Peronosporomycetes</taxon>
        <taxon>Pythiales</taxon>
        <taxon>Pythiaceae</taxon>
    </lineage>
</organism>
<evidence type="ECO:0000313" key="7">
    <source>
        <dbReference type="EMBL" id="DBA02010.1"/>
    </source>
</evidence>
<evidence type="ECO:0000256" key="1">
    <source>
        <dbReference type="ARBA" id="ARBA00022723"/>
    </source>
</evidence>
<dbReference type="InterPro" id="IPR011011">
    <property type="entry name" value="Znf_FYVE_PHD"/>
</dbReference>
<evidence type="ECO:0000256" key="2">
    <source>
        <dbReference type="ARBA" id="ARBA00022771"/>
    </source>
</evidence>
<dbReference type="InterPro" id="IPR052727">
    <property type="entry name" value="Rab4/Rab5_effector"/>
</dbReference>
<dbReference type="PANTHER" id="PTHR13510">
    <property type="entry name" value="FYVE-FINGER-CONTAINING RAB5 EFFECTOR PROTEIN RABENOSYN-5-RELATED"/>
    <property type="match status" value="1"/>
</dbReference>
<keyword evidence="1" id="KW-0479">Metal-binding</keyword>
<name>A0AAV2Z7Z2_9STRA</name>
<dbReference type="InterPro" id="IPR013083">
    <property type="entry name" value="Znf_RING/FYVE/PHD"/>
</dbReference>
<evidence type="ECO:0000256" key="5">
    <source>
        <dbReference type="SAM" id="MobiDB-lite"/>
    </source>
</evidence>
<keyword evidence="2 4" id="KW-0863">Zinc-finger</keyword>
<dbReference type="AlphaFoldDB" id="A0AAV2Z7Z2"/>
<dbReference type="PANTHER" id="PTHR13510:SF44">
    <property type="entry name" value="RABENOSYN-5"/>
    <property type="match status" value="1"/>
</dbReference>
<dbReference type="GO" id="GO:0008270">
    <property type="term" value="F:zinc ion binding"/>
    <property type="evidence" value="ECO:0007669"/>
    <property type="project" value="UniProtKB-KW"/>
</dbReference>
<reference evidence="7" key="2">
    <citation type="journal article" date="2023" name="Microbiol Resour">
        <title>Decontamination and Annotation of the Draft Genome Sequence of the Oomycete Lagenidium giganteum ARSEF 373.</title>
        <authorList>
            <person name="Morgan W.R."/>
            <person name="Tartar A."/>
        </authorList>
    </citation>
    <scope>NUCLEOTIDE SEQUENCE</scope>
    <source>
        <strain evidence="7">ARSEF 373</strain>
    </source>
</reference>
<feature type="region of interest" description="Disordered" evidence="5">
    <location>
        <begin position="319"/>
        <end position="341"/>
    </location>
</feature>
<dbReference type="Gene3D" id="3.30.530.20">
    <property type="match status" value="1"/>
</dbReference>
<feature type="compositionally biased region" description="Polar residues" evidence="5">
    <location>
        <begin position="321"/>
        <end position="330"/>
    </location>
</feature>